<organism evidence="2 3">
    <name type="scientific">Synoicihabitans lomoniglobus</name>
    <dbReference type="NCBI Taxonomy" id="2909285"/>
    <lineage>
        <taxon>Bacteria</taxon>
        <taxon>Pseudomonadati</taxon>
        <taxon>Verrucomicrobiota</taxon>
        <taxon>Opitutia</taxon>
        <taxon>Opitutales</taxon>
        <taxon>Opitutaceae</taxon>
        <taxon>Synoicihabitans</taxon>
    </lineage>
</organism>
<keyword evidence="3" id="KW-1185">Reference proteome</keyword>
<dbReference type="Proteomes" id="UP001218638">
    <property type="component" value="Chromosome"/>
</dbReference>
<name>A0AAE9ZV23_9BACT</name>
<accession>A0AAE9ZV23</accession>
<evidence type="ECO:0008006" key="4">
    <source>
        <dbReference type="Google" id="ProtNLM"/>
    </source>
</evidence>
<feature type="region of interest" description="Disordered" evidence="1">
    <location>
        <begin position="1"/>
        <end position="20"/>
    </location>
</feature>
<dbReference type="EMBL" id="CP119075">
    <property type="protein sequence ID" value="WED63325.1"/>
    <property type="molecule type" value="Genomic_DNA"/>
</dbReference>
<sequence>MPTVRKSLDQARPLSAKQRTRLSRIADKDIDFSDTPEITAAAIQLGRIKLVGRGGVRPGAGRKPSGRKPVSLRLKPSTIEGLHRQAKKEGKTISEVAENRLLAR</sequence>
<protein>
    <recommendedName>
        <fullName evidence="4">Ribbon-helix-helix protein, CopG family</fullName>
    </recommendedName>
</protein>
<proteinExistence type="predicted"/>
<dbReference type="RefSeq" id="WP_330928677.1">
    <property type="nucleotide sequence ID" value="NZ_CP119075.1"/>
</dbReference>
<reference evidence="2" key="1">
    <citation type="submission" date="2023-03" db="EMBL/GenBank/DDBJ databases">
        <title>Lomoglobus Profundus gen. nov., sp. nov., a novel member of the phylum Verrucomicrobia, isolated from deep-marine sediment of South China Sea.</title>
        <authorList>
            <person name="Ahmad T."/>
            <person name="Ishaq S.E."/>
            <person name="Wang F."/>
        </authorList>
    </citation>
    <scope>NUCLEOTIDE SEQUENCE</scope>
    <source>
        <strain evidence="2">LMO-M01</strain>
    </source>
</reference>
<dbReference type="AlphaFoldDB" id="A0AAE9ZV23"/>
<evidence type="ECO:0000256" key="1">
    <source>
        <dbReference type="SAM" id="MobiDB-lite"/>
    </source>
</evidence>
<gene>
    <name evidence="2" type="ORF">PXH66_13385</name>
</gene>
<evidence type="ECO:0000313" key="2">
    <source>
        <dbReference type="EMBL" id="WED63325.1"/>
    </source>
</evidence>
<dbReference type="KEGG" id="slom:PXH66_13385"/>
<evidence type="ECO:0000313" key="3">
    <source>
        <dbReference type="Proteomes" id="UP001218638"/>
    </source>
</evidence>